<organism evidence="8">
    <name type="scientific">Trypanosoma vivax (strain Y486)</name>
    <dbReference type="NCBI Taxonomy" id="1055687"/>
    <lineage>
        <taxon>Eukaryota</taxon>
        <taxon>Discoba</taxon>
        <taxon>Euglenozoa</taxon>
        <taxon>Kinetoplastea</taxon>
        <taxon>Metakinetoplastina</taxon>
        <taxon>Trypanosomatida</taxon>
        <taxon>Trypanosomatidae</taxon>
        <taxon>Trypanosoma</taxon>
        <taxon>Duttonella</taxon>
    </lineage>
</organism>
<evidence type="ECO:0000256" key="1">
    <source>
        <dbReference type="ARBA" id="ARBA00004141"/>
    </source>
</evidence>
<sequence length="358" mass="39302">MVLEHAPVTGILLGLSFLSSIRTTQSNVAHQFAQTSLDLKTTLMRLPLLSLPFGAIGISLTDVACTMLVLFQMRTLERRWGSPPFLTFVVTAVLAGSVLLCVLVTESRPPLTVDQLRILSSGGSIVPLAALSARFVIEVPSLHQWTTPFAWRVPTGRLPLLLPLARLVICPSTEFFIRTQRQRIVHADIGLKPRLVLAIVGILLGITSSKSRLLSWWFDSVTRFISRPLFNIAKPVLRMLFTTDSTAELSLPEESNGVRNTLGGRYTVDNLVGAQTIQNPWLGENRRPNERSFASGGHRRRRQGPNKGEQVGDVRITDELVTQILELGMGFDVDTIHSALAAANGNVNAAVDILMSTR</sequence>
<feature type="transmembrane region" description="Helical" evidence="6">
    <location>
        <begin position="48"/>
        <end position="73"/>
    </location>
</feature>
<dbReference type="SUPFAM" id="SSF144091">
    <property type="entry name" value="Rhomboid-like"/>
    <property type="match status" value="1"/>
</dbReference>
<protein>
    <recommendedName>
        <fullName evidence="7">UBA domain-containing protein</fullName>
    </recommendedName>
</protein>
<dbReference type="InterPro" id="IPR035952">
    <property type="entry name" value="Rhomboid-like_sf"/>
</dbReference>
<dbReference type="PROSITE" id="PS50030">
    <property type="entry name" value="UBA"/>
    <property type="match status" value="1"/>
</dbReference>
<evidence type="ECO:0000256" key="3">
    <source>
        <dbReference type="ARBA" id="ARBA00022989"/>
    </source>
</evidence>
<feature type="transmembrane region" description="Helical" evidence="6">
    <location>
        <begin position="85"/>
        <end position="104"/>
    </location>
</feature>
<name>G0TZI8_TRYVY</name>
<dbReference type="InterPro" id="IPR009060">
    <property type="entry name" value="UBA-like_sf"/>
</dbReference>
<evidence type="ECO:0000256" key="4">
    <source>
        <dbReference type="ARBA" id="ARBA00023136"/>
    </source>
</evidence>
<proteinExistence type="predicted"/>
<keyword evidence="3 6" id="KW-1133">Transmembrane helix</keyword>
<evidence type="ECO:0000313" key="8">
    <source>
        <dbReference type="EMBL" id="CCC50016.1"/>
    </source>
</evidence>
<feature type="domain" description="UBA" evidence="7">
    <location>
        <begin position="315"/>
        <end position="357"/>
    </location>
</feature>
<keyword evidence="2 6" id="KW-0812">Transmembrane</keyword>
<gene>
    <name evidence="8" type="ORF">TVY486_0806230</name>
</gene>
<dbReference type="SUPFAM" id="SSF46934">
    <property type="entry name" value="UBA-like"/>
    <property type="match status" value="1"/>
</dbReference>
<reference evidence="8" key="1">
    <citation type="journal article" date="2012" name="Proc. Natl. Acad. Sci. U.S.A.">
        <title>Antigenic diversity is generated by distinct evolutionary mechanisms in African trypanosome species.</title>
        <authorList>
            <person name="Jackson A.P."/>
            <person name="Berry A."/>
            <person name="Aslett M."/>
            <person name="Allison H.C."/>
            <person name="Burton P."/>
            <person name="Vavrova-Anderson J."/>
            <person name="Brown R."/>
            <person name="Browne H."/>
            <person name="Corton N."/>
            <person name="Hauser H."/>
            <person name="Gamble J."/>
            <person name="Gilderthorp R."/>
            <person name="Marcello L."/>
            <person name="McQuillan J."/>
            <person name="Otto T.D."/>
            <person name="Quail M.A."/>
            <person name="Sanders M.J."/>
            <person name="van Tonder A."/>
            <person name="Ginger M.L."/>
            <person name="Field M.C."/>
            <person name="Barry J.D."/>
            <person name="Hertz-Fowler C."/>
            <person name="Berriman M."/>
        </authorList>
    </citation>
    <scope>NUCLEOTIDE SEQUENCE</scope>
    <source>
        <strain evidence="8">Y486</strain>
    </source>
</reference>
<evidence type="ECO:0000256" key="2">
    <source>
        <dbReference type="ARBA" id="ARBA00022692"/>
    </source>
</evidence>
<keyword evidence="4 6" id="KW-0472">Membrane</keyword>
<evidence type="ECO:0000256" key="6">
    <source>
        <dbReference type="SAM" id="Phobius"/>
    </source>
</evidence>
<evidence type="ECO:0000256" key="5">
    <source>
        <dbReference type="SAM" id="MobiDB-lite"/>
    </source>
</evidence>
<accession>G0TZI8</accession>
<dbReference type="Gene3D" id="1.10.8.10">
    <property type="entry name" value="DNA helicase RuvA subunit, C-terminal domain"/>
    <property type="match status" value="1"/>
</dbReference>
<dbReference type="VEuPathDB" id="TriTrypDB:TvY486_0806230"/>
<comment type="subcellular location">
    <subcellularLocation>
        <location evidence="1">Membrane</location>
        <topology evidence="1">Multi-pass membrane protein</topology>
    </subcellularLocation>
</comment>
<dbReference type="Pfam" id="PF00627">
    <property type="entry name" value="UBA"/>
    <property type="match status" value="1"/>
</dbReference>
<dbReference type="EMBL" id="HE573024">
    <property type="protein sequence ID" value="CCC50016.1"/>
    <property type="molecule type" value="Genomic_DNA"/>
</dbReference>
<dbReference type="InterPro" id="IPR015940">
    <property type="entry name" value="UBA"/>
</dbReference>
<dbReference type="AlphaFoldDB" id="G0TZI8"/>
<evidence type="ECO:0000259" key="7">
    <source>
        <dbReference type="PROSITE" id="PS50030"/>
    </source>
</evidence>
<dbReference type="SMART" id="SM00165">
    <property type="entry name" value="UBA"/>
    <property type="match status" value="1"/>
</dbReference>
<dbReference type="GO" id="GO:0016020">
    <property type="term" value="C:membrane"/>
    <property type="evidence" value="ECO:0007669"/>
    <property type="project" value="UniProtKB-SubCell"/>
</dbReference>
<feature type="region of interest" description="Disordered" evidence="5">
    <location>
        <begin position="282"/>
        <end position="312"/>
    </location>
</feature>